<sequence length="526" mass="56749">MVLTILNRIYNSSYFPHAYIPHIVVGIVAVVVLHALTQGRRTSRDRDLHARTVLLTGAFSSSLGITLLQELAKRGAHVVCLTEKKLDDPRVTIMVSLVRAATGNENIWAEQCNLEDLTSVRGFCTRFLTGDAGADGMSKEEKERQKEALPPGAAAPADQRLDAIVFAHEYKHIGFFWGSGAEDDKSRERLSLGSFLMTTLLLPALLVAPVERDIRIVNVVNPFYAAAAGPGFTDPSFKPRSGSTFLLEGTRSLRSIILTRHLQRILDALPSPQAPPTNATDASGGVRVVSSKVQKSNIVAVSVSPGVSKVDTVAPLIGAVWGASDGERVERRSALGIILYILLQPLLRIFTKSPTSSIQSILHALFLPTPFKSLALGIAEAEALAEAEAAAEKAKKEGKDPVPEEKPKTLKKPVFKEVLKPGALYSECAVVQLRVPTQGKDVEKAEEKKGDSKEGRKKGVKGREKAQDAGKEAVDGPIELEDDGEYGGEDVGRRVWEAYEGALKLWEASVSKAAGSGKEKGKEAKQ</sequence>
<feature type="compositionally biased region" description="Basic and acidic residues" evidence="3">
    <location>
        <begin position="440"/>
        <end position="454"/>
    </location>
</feature>
<dbReference type="InterPro" id="IPR036291">
    <property type="entry name" value="NAD(P)-bd_dom_sf"/>
</dbReference>
<evidence type="ECO:0008006" key="7">
    <source>
        <dbReference type="Google" id="ProtNLM"/>
    </source>
</evidence>
<name>A0A8H6H9I3_9AGAR</name>
<evidence type="ECO:0000313" key="5">
    <source>
        <dbReference type="EMBL" id="KAF6742002.1"/>
    </source>
</evidence>
<dbReference type="AlphaFoldDB" id="A0A8H6H9I3"/>
<reference evidence="5 6" key="1">
    <citation type="submission" date="2020-07" db="EMBL/GenBank/DDBJ databases">
        <title>Comparative genomics of pyrophilous fungi reveals a link between fire events and developmental genes.</title>
        <authorList>
            <consortium name="DOE Joint Genome Institute"/>
            <person name="Steindorff A.S."/>
            <person name="Carver A."/>
            <person name="Calhoun S."/>
            <person name="Stillman K."/>
            <person name="Liu H."/>
            <person name="Lipzen A."/>
            <person name="Pangilinan J."/>
            <person name="Labutti K."/>
            <person name="Bruns T.D."/>
            <person name="Grigoriev I.V."/>
        </authorList>
    </citation>
    <scope>NUCLEOTIDE SEQUENCE [LARGE SCALE GENOMIC DNA]</scope>
    <source>
        <strain evidence="5 6">CBS 144469</strain>
    </source>
</reference>
<organism evidence="5 6">
    <name type="scientific">Ephemerocybe angulata</name>
    <dbReference type="NCBI Taxonomy" id="980116"/>
    <lineage>
        <taxon>Eukaryota</taxon>
        <taxon>Fungi</taxon>
        <taxon>Dikarya</taxon>
        <taxon>Basidiomycota</taxon>
        <taxon>Agaricomycotina</taxon>
        <taxon>Agaricomycetes</taxon>
        <taxon>Agaricomycetidae</taxon>
        <taxon>Agaricales</taxon>
        <taxon>Agaricineae</taxon>
        <taxon>Psathyrellaceae</taxon>
        <taxon>Ephemerocybe</taxon>
    </lineage>
</organism>
<dbReference type="Gene3D" id="3.40.50.720">
    <property type="entry name" value="NAD(P)-binding Rossmann-like Domain"/>
    <property type="match status" value="1"/>
</dbReference>
<accession>A0A8H6H9I3</accession>
<evidence type="ECO:0000256" key="1">
    <source>
        <dbReference type="ARBA" id="ARBA00006484"/>
    </source>
</evidence>
<keyword evidence="6" id="KW-1185">Reference proteome</keyword>
<keyword evidence="4" id="KW-1133">Transmembrane helix</keyword>
<feature type="compositionally biased region" description="Basic and acidic residues" evidence="3">
    <location>
        <begin position="461"/>
        <end position="474"/>
    </location>
</feature>
<comment type="caution">
    <text evidence="5">The sequence shown here is derived from an EMBL/GenBank/DDBJ whole genome shotgun (WGS) entry which is preliminary data.</text>
</comment>
<protein>
    <recommendedName>
        <fullName evidence="7">Ketoreductase (KR) domain-containing protein</fullName>
    </recommendedName>
</protein>
<keyword evidence="4" id="KW-0472">Membrane</keyword>
<proteinExistence type="inferred from homology"/>
<dbReference type="Proteomes" id="UP000521943">
    <property type="component" value="Unassembled WGS sequence"/>
</dbReference>
<feature type="region of interest" description="Disordered" evidence="3">
    <location>
        <begin position="439"/>
        <end position="491"/>
    </location>
</feature>
<feature type="compositionally biased region" description="Acidic residues" evidence="3">
    <location>
        <begin position="478"/>
        <end position="488"/>
    </location>
</feature>
<dbReference type="OrthoDB" id="191979at2759"/>
<evidence type="ECO:0000313" key="6">
    <source>
        <dbReference type="Proteomes" id="UP000521943"/>
    </source>
</evidence>
<dbReference type="EMBL" id="JACGCI010000209">
    <property type="protein sequence ID" value="KAF6742002.1"/>
    <property type="molecule type" value="Genomic_DNA"/>
</dbReference>
<feature type="compositionally biased region" description="Basic and acidic residues" evidence="3">
    <location>
        <begin position="137"/>
        <end position="147"/>
    </location>
</feature>
<dbReference type="PANTHER" id="PTHR24320:SF152">
    <property type="entry name" value="SHORT-CHAIN DEHYDROGENASE_REDUCTASE FAMILY PROTEIN"/>
    <property type="match status" value="1"/>
</dbReference>
<keyword evidence="4" id="KW-0812">Transmembrane</keyword>
<dbReference type="PANTHER" id="PTHR24320">
    <property type="entry name" value="RETINOL DEHYDROGENASE"/>
    <property type="match status" value="1"/>
</dbReference>
<comment type="similarity">
    <text evidence="1">Belongs to the short-chain dehydrogenases/reductases (SDR) family.</text>
</comment>
<evidence type="ECO:0000256" key="2">
    <source>
        <dbReference type="ARBA" id="ARBA00023002"/>
    </source>
</evidence>
<keyword evidence="2" id="KW-0560">Oxidoreductase</keyword>
<feature type="region of interest" description="Disordered" evidence="3">
    <location>
        <begin position="134"/>
        <end position="155"/>
    </location>
</feature>
<evidence type="ECO:0000256" key="4">
    <source>
        <dbReference type="SAM" id="Phobius"/>
    </source>
</evidence>
<dbReference type="GO" id="GO:0016491">
    <property type="term" value="F:oxidoreductase activity"/>
    <property type="evidence" value="ECO:0007669"/>
    <property type="project" value="UniProtKB-KW"/>
</dbReference>
<gene>
    <name evidence="5" type="ORF">DFP72DRAFT_219649</name>
</gene>
<dbReference type="SUPFAM" id="SSF51735">
    <property type="entry name" value="NAD(P)-binding Rossmann-fold domains"/>
    <property type="match status" value="1"/>
</dbReference>
<evidence type="ECO:0000256" key="3">
    <source>
        <dbReference type="SAM" id="MobiDB-lite"/>
    </source>
</evidence>
<feature type="transmembrane region" description="Helical" evidence="4">
    <location>
        <begin position="18"/>
        <end position="36"/>
    </location>
</feature>